<evidence type="ECO:0000256" key="2">
    <source>
        <dbReference type="ARBA" id="ARBA00022692"/>
    </source>
</evidence>
<dbReference type="PANTHER" id="PTHR10489">
    <property type="entry name" value="CELL ADHESION MOLECULE"/>
    <property type="match status" value="1"/>
</dbReference>
<reference evidence="10 11" key="1">
    <citation type="submission" date="2015-08" db="EMBL/GenBank/DDBJ databases">
        <title>The genome of the Asian arowana (Scleropages formosus).</title>
        <authorList>
            <person name="Tan M.H."/>
            <person name="Gan H.M."/>
            <person name="Croft L.J."/>
            <person name="Austin C.M."/>
        </authorList>
    </citation>
    <scope>NUCLEOTIDE SEQUENCE [LARGE SCALE GENOMIC DNA]</scope>
    <source>
        <strain evidence="10">Aro1</strain>
    </source>
</reference>
<evidence type="ECO:0000259" key="9">
    <source>
        <dbReference type="PROSITE" id="PS50262"/>
    </source>
</evidence>
<dbReference type="GO" id="GO:0019957">
    <property type="term" value="F:C-C chemokine binding"/>
    <property type="evidence" value="ECO:0007669"/>
    <property type="project" value="TreeGrafter"/>
</dbReference>
<proteinExistence type="predicted"/>
<feature type="transmembrane region" description="Helical" evidence="8">
    <location>
        <begin position="71"/>
        <end position="91"/>
    </location>
</feature>
<dbReference type="Pfam" id="PF00001">
    <property type="entry name" value="7tm_1"/>
    <property type="match status" value="1"/>
</dbReference>
<dbReference type="GO" id="GO:0009897">
    <property type="term" value="C:external side of plasma membrane"/>
    <property type="evidence" value="ECO:0007669"/>
    <property type="project" value="TreeGrafter"/>
</dbReference>
<dbReference type="Proteomes" id="UP000034805">
    <property type="component" value="Unassembled WGS sequence"/>
</dbReference>
<gene>
    <name evidence="10" type="ORF">Z043_121804</name>
</gene>
<evidence type="ECO:0000256" key="5">
    <source>
        <dbReference type="ARBA" id="ARBA00023136"/>
    </source>
</evidence>
<dbReference type="InterPro" id="IPR050119">
    <property type="entry name" value="CCR1-9-like"/>
</dbReference>
<evidence type="ECO:0000256" key="8">
    <source>
        <dbReference type="SAM" id="Phobius"/>
    </source>
</evidence>
<accession>A0A0P7UGJ2</accession>
<dbReference type="GO" id="GO:0006955">
    <property type="term" value="P:immune response"/>
    <property type="evidence" value="ECO:0007669"/>
    <property type="project" value="TreeGrafter"/>
</dbReference>
<dbReference type="InterPro" id="IPR017452">
    <property type="entry name" value="GPCR_Rhodpsn_7TM"/>
</dbReference>
<feature type="transmembrane region" description="Helical" evidence="8">
    <location>
        <begin position="34"/>
        <end position="59"/>
    </location>
</feature>
<keyword evidence="7" id="KW-0807">Transducer</keyword>
<dbReference type="Gene3D" id="1.20.1070.10">
    <property type="entry name" value="Rhodopsin 7-helix transmembrane proteins"/>
    <property type="match status" value="1"/>
</dbReference>
<dbReference type="GO" id="GO:0060326">
    <property type="term" value="P:cell chemotaxis"/>
    <property type="evidence" value="ECO:0007669"/>
    <property type="project" value="TreeGrafter"/>
</dbReference>
<keyword evidence="4" id="KW-0297">G-protein coupled receptor</keyword>
<dbReference type="SUPFAM" id="SSF81321">
    <property type="entry name" value="Family A G protein-coupled receptor-like"/>
    <property type="match status" value="1"/>
</dbReference>
<evidence type="ECO:0000256" key="6">
    <source>
        <dbReference type="ARBA" id="ARBA00023170"/>
    </source>
</evidence>
<dbReference type="PRINTS" id="PR00237">
    <property type="entry name" value="GPCRRHODOPSN"/>
</dbReference>
<dbReference type="GO" id="GO:0016493">
    <property type="term" value="F:C-C chemokine receptor activity"/>
    <property type="evidence" value="ECO:0007669"/>
    <property type="project" value="TreeGrafter"/>
</dbReference>
<dbReference type="GO" id="GO:0007204">
    <property type="term" value="P:positive regulation of cytosolic calcium ion concentration"/>
    <property type="evidence" value="ECO:0007669"/>
    <property type="project" value="TreeGrafter"/>
</dbReference>
<name>A0A0P7UGJ2_SCLFO</name>
<feature type="transmembrane region" description="Helical" evidence="8">
    <location>
        <begin position="103"/>
        <end position="127"/>
    </location>
</feature>
<evidence type="ECO:0000256" key="7">
    <source>
        <dbReference type="ARBA" id="ARBA00023224"/>
    </source>
</evidence>
<dbReference type="PANTHER" id="PTHR10489:SF671">
    <property type="entry name" value="C-X-C CHEMOKINE RECEPTOR TYPE 3"/>
    <property type="match status" value="1"/>
</dbReference>
<feature type="non-terminal residue" evidence="10">
    <location>
        <position position="1"/>
    </location>
</feature>
<comment type="caution">
    <text evidence="10">The sequence shown here is derived from an EMBL/GenBank/DDBJ whole genome shotgun (WGS) entry which is preliminary data.</text>
</comment>
<evidence type="ECO:0000256" key="3">
    <source>
        <dbReference type="ARBA" id="ARBA00022989"/>
    </source>
</evidence>
<dbReference type="GO" id="GO:0019722">
    <property type="term" value="P:calcium-mediated signaling"/>
    <property type="evidence" value="ECO:0007669"/>
    <property type="project" value="TreeGrafter"/>
</dbReference>
<evidence type="ECO:0000256" key="1">
    <source>
        <dbReference type="ARBA" id="ARBA00004370"/>
    </source>
</evidence>
<dbReference type="AlphaFoldDB" id="A0A0P7UGJ2"/>
<keyword evidence="3 8" id="KW-1133">Transmembrane helix</keyword>
<keyword evidence="6" id="KW-0675">Receptor</keyword>
<dbReference type="PROSITE" id="PS50262">
    <property type="entry name" value="G_PROTEIN_RECEP_F1_2"/>
    <property type="match status" value="1"/>
</dbReference>
<feature type="transmembrane region" description="Helical" evidence="8">
    <location>
        <begin position="148"/>
        <end position="168"/>
    </location>
</feature>
<sequence>SHFDIELDGLFLENSSYDYGDYTNYEEDLHILSVFIPVLYSLALIVGLLGNGLLLVVLYKLLCPWSVTHTFILHLLVANTLLLLTLPFWAAEAAQGWSFGSPLCMLMGAIFKIVFCCGNFLLACMSVDQYLSIVHNVQMYSKLNPWKVQVNFLLVWLVCLLLCIPDWIPTKYQETGLKGIVKFCHNPVQLSASAYASRWLYHVVGFIIPSIVIVFCFSCALLRLPGSSPRIRKQGSMRAILVLVLAFFICWTPYNIILIVDTASVRKGSSLDTPLIVTAALGCLHSSVNPVLCICFFQNFRCHVLHILRLRGEEPPNGNLPPCNDRENLSEENGRMCPQESTEQTQC</sequence>
<evidence type="ECO:0000313" key="10">
    <source>
        <dbReference type="EMBL" id="KPP60211.1"/>
    </source>
</evidence>
<comment type="subcellular location">
    <subcellularLocation>
        <location evidence="1">Membrane</location>
    </subcellularLocation>
</comment>
<keyword evidence="2 8" id="KW-0812">Transmembrane</keyword>
<dbReference type="EMBL" id="JARO02011023">
    <property type="protein sequence ID" value="KPP60211.1"/>
    <property type="molecule type" value="Genomic_DNA"/>
</dbReference>
<organism evidence="10 11">
    <name type="scientific">Scleropages formosus</name>
    <name type="common">Asian bonytongue</name>
    <name type="synonym">Osteoglossum formosum</name>
    <dbReference type="NCBI Taxonomy" id="113540"/>
    <lineage>
        <taxon>Eukaryota</taxon>
        <taxon>Metazoa</taxon>
        <taxon>Chordata</taxon>
        <taxon>Craniata</taxon>
        <taxon>Vertebrata</taxon>
        <taxon>Euteleostomi</taxon>
        <taxon>Actinopterygii</taxon>
        <taxon>Neopterygii</taxon>
        <taxon>Teleostei</taxon>
        <taxon>Osteoglossocephala</taxon>
        <taxon>Osteoglossomorpha</taxon>
        <taxon>Osteoglossiformes</taxon>
        <taxon>Osteoglossidae</taxon>
        <taxon>Scleropages</taxon>
    </lineage>
</organism>
<evidence type="ECO:0000313" key="11">
    <source>
        <dbReference type="Proteomes" id="UP000034805"/>
    </source>
</evidence>
<feature type="transmembrane region" description="Helical" evidence="8">
    <location>
        <begin position="199"/>
        <end position="224"/>
    </location>
</feature>
<feature type="domain" description="G-protein coupled receptors family 1 profile" evidence="9">
    <location>
        <begin position="50"/>
        <end position="293"/>
    </location>
</feature>
<protein>
    <recommendedName>
        <fullName evidence="9">G-protein coupled receptors family 1 profile domain-containing protein</fullName>
    </recommendedName>
</protein>
<evidence type="ECO:0000256" key="4">
    <source>
        <dbReference type="ARBA" id="ARBA00023040"/>
    </source>
</evidence>
<feature type="transmembrane region" description="Helical" evidence="8">
    <location>
        <begin position="274"/>
        <end position="297"/>
    </location>
</feature>
<feature type="transmembrane region" description="Helical" evidence="8">
    <location>
        <begin position="236"/>
        <end position="254"/>
    </location>
</feature>
<keyword evidence="5 8" id="KW-0472">Membrane</keyword>
<dbReference type="STRING" id="113540.ENSSFOP00015065312"/>
<dbReference type="InterPro" id="IPR000276">
    <property type="entry name" value="GPCR_Rhodpsn"/>
</dbReference>